<dbReference type="NCBIfam" id="TIGR02532">
    <property type="entry name" value="IV_pilin_GFxxxE"/>
    <property type="match status" value="1"/>
</dbReference>
<protein>
    <submittedName>
        <fullName evidence="3">Uncharacterized protein</fullName>
    </submittedName>
</protein>
<keyword evidence="2" id="KW-1133">Transmembrane helix</keyword>
<sequence>MKKESMHVEKGFTLIELMIVVVVIGVLSVIAIPIYADYATRTQVLEAVAITAPIRKAHEEFFMEHGKWAIGHSSPGYVGLASSYSCFRCFKGRYIYGMHSSAAPTIWGTRGGVIIVYFGEDASKSINDKEMAFVAKNNGGSISWTCKPYPGSGKAIDLKYLPKECS</sequence>
<keyword evidence="2" id="KW-0812">Transmembrane</keyword>
<dbReference type="Pfam" id="PF07963">
    <property type="entry name" value="N_methyl"/>
    <property type="match status" value="1"/>
</dbReference>
<dbReference type="InterPro" id="IPR045584">
    <property type="entry name" value="Pilin-like"/>
</dbReference>
<dbReference type="GO" id="GO:0007155">
    <property type="term" value="P:cell adhesion"/>
    <property type="evidence" value="ECO:0007669"/>
    <property type="project" value="InterPro"/>
</dbReference>
<keyword evidence="1" id="KW-0488">Methylation</keyword>
<dbReference type="EMBL" id="UINC01198445">
    <property type="protein sequence ID" value="SVE16401.1"/>
    <property type="molecule type" value="Genomic_DNA"/>
</dbReference>
<feature type="transmembrane region" description="Helical" evidence="2">
    <location>
        <begin position="12"/>
        <end position="36"/>
    </location>
</feature>
<dbReference type="PROSITE" id="PS00409">
    <property type="entry name" value="PROKAR_NTER_METHYL"/>
    <property type="match status" value="1"/>
</dbReference>
<dbReference type="AlphaFoldDB" id="A0A383B979"/>
<dbReference type="Gene3D" id="3.30.700.10">
    <property type="entry name" value="Glycoprotein, Type 4 Pilin"/>
    <property type="match status" value="1"/>
</dbReference>
<organism evidence="3">
    <name type="scientific">marine metagenome</name>
    <dbReference type="NCBI Taxonomy" id="408172"/>
    <lineage>
        <taxon>unclassified sequences</taxon>
        <taxon>metagenomes</taxon>
        <taxon>ecological metagenomes</taxon>
    </lineage>
</organism>
<keyword evidence="2" id="KW-0472">Membrane</keyword>
<dbReference type="SUPFAM" id="SSF54523">
    <property type="entry name" value="Pili subunits"/>
    <property type="match status" value="1"/>
</dbReference>
<name>A0A383B979_9ZZZZ</name>
<dbReference type="Pfam" id="PF00114">
    <property type="entry name" value="Pilin"/>
    <property type="match status" value="1"/>
</dbReference>
<evidence type="ECO:0000256" key="1">
    <source>
        <dbReference type="ARBA" id="ARBA00022481"/>
    </source>
</evidence>
<dbReference type="InterPro" id="IPR012902">
    <property type="entry name" value="N_methyl_site"/>
</dbReference>
<proteinExistence type="predicted"/>
<accession>A0A383B979</accession>
<evidence type="ECO:0000256" key="2">
    <source>
        <dbReference type="SAM" id="Phobius"/>
    </source>
</evidence>
<dbReference type="InterPro" id="IPR001082">
    <property type="entry name" value="Pilin"/>
</dbReference>
<gene>
    <name evidence="3" type="ORF">METZ01_LOCUS469255</name>
</gene>
<dbReference type="GO" id="GO:0009289">
    <property type="term" value="C:pilus"/>
    <property type="evidence" value="ECO:0007669"/>
    <property type="project" value="InterPro"/>
</dbReference>
<reference evidence="3" key="1">
    <citation type="submission" date="2018-05" db="EMBL/GenBank/DDBJ databases">
        <authorList>
            <person name="Lanie J.A."/>
            <person name="Ng W.-L."/>
            <person name="Kazmierczak K.M."/>
            <person name="Andrzejewski T.M."/>
            <person name="Davidsen T.M."/>
            <person name="Wayne K.J."/>
            <person name="Tettelin H."/>
            <person name="Glass J.I."/>
            <person name="Rusch D."/>
            <person name="Podicherti R."/>
            <person name="Tsui H.-C.T."/>
            <person name="Winkler M.E."/>
        </authorList>
    </citation>
    <scope>NUCLEOTIDE SEQUENCE</scope>
</reference>
<evidence type="ECO:0000313" key="3">
    <source>
        <dbReference type="EMBL" id="SVE16401.1"/>
    </source>
</evidence>